<sequence length="203" mass="21186">MTLRRSVASLWIATVLYWPMQVIVSRSWTTPYSWRDDVISALGAATCTDYCSPDHVVMNATFVAVGGATAAGAALLVRPSAGVARTGWILVALSGLATCAVGFLPMDVAPVPHTVAAQVHFGLQLAGMLCVARSVGRVASRFTYACSALAVVGGIAFLSPGKWGLGSGVTERLALDTLNVWTIGMGVLLLARSWNPGPGIRGR</sequence>
<keyword evidence="1" id="KW-0812">Transmembrane</keyword>
<dbReference type="EMBL" id="JAFBBK010000001">
    <property type="protein sequence ID" value="MBM7416999.1"/>
    <property type="molecule type" value="Genomic_DNA"/>
</dbReference>
<reference evidence="2 3" key="1">
    <citation type="submission" date="2021-01" db="EMBL/GenBank/DDBJ databases">
        <title>Genomics of switchgrass bacterial isolates.</title>
        <authorList>
            <person name="Shade A."/>
        </authorList>
    </citation>
    <scope>NUCLEOTIDE SEQUENCE [LARGE SCALE GENOMIC DNA]</scope>
    <source>
        <strain evidence="2 3">PvP111</strain>
    </source>
</reference>
<feature type="transmembrane region" description="Helical" evidence="1">
    <location>
        <begin position="142"/>
        <end position="161"/>
    </location>
</feature>
<keyword evidence="1" id="KW-1133">Transmembrane helix</keyword>
<name>A0ABS2KYI7_9NOCA</name>
<dbReference type="RefSeq" id="WP_204869674.1">
    <property type="nucleotide sequence ID" value="NZ_JAFBBK010000001.1"/>
</dbReference>
<evidence type="ECO:0000313" key="3">
    <source>
        <dbReference type="Proteomes" id="UP000703038"/>
    </source>
</evidence>
<organism evidence="2 3">
    <name type="scientific">Rhodococcoides corynebacterioides</name>
    <dbReference type="NCBI Taxonomy" id="53972"/>
    <lineage>
        <taxon>Bacteria</taxon>
        <taxon>Bacillati</taxon>
        <taxon>Actinomycetota</taxon>
        <taxon>Actinomycetes</taxon>
        <taxon>Mycobacteriales</taxon>
        <taxon>Nocardiaceae</taxon>
        <taxon>Rhodococcoides</taxon>
    </lineage>
</organism>
<protein>
    <submittedName>
        <fullName evidence="2">Membrane protein</fullName>
    </submittedName>
</protein>
<gene>
    <name evidence="2" type="ORF">JOE42_003732</name>
</gene>
<proteinExistence type="predicted"/>
<dbReference type="Proteomes" id="UP000703038">
    <property type="component" value="Unassembled WGS sequence"/>
</dbReference>
<evidence type="ECO:0000313" key="2">
    <source>
        <dbReference type="EMBL" id="MBM7416999.1"/>
    </source>
</evidence>
<keyword evidence="1" id="KW-0472">Membrane</keyword>
<dbReference type="InterPro" id="IPR009339">
    <property type="entry name" value="DUF998"/>
</dbReference>
<comment type="caution">
    <text evidence="2">The sequence shown here is derived from an EMBL/GenBank/DDBJ whole genome shotgun (WGS) entry which is preliminary data.</text>
</comment>
<accession>A0ABS2KYI7</accession>
<feature type="transmembrane region" description="Helical" evidence="1">
    <location>
        <begin position="115"/>
        <end position="135"/>
    </location>
</feature>
<feature type="transmembrane region" description="Helical" evidence="1">
    <location>
        <begin position="56"/>
        <end position="77"/>
    </location>
</feature>
<keyword evidence="3" id="KW-1185">Reference proteome</keyword>
<dbReference type="Pfam" id="PF06197">
    <property type="entry name" value="DUF998"/>
    <property type="match status" value="1"/>
</dbReference>
<feature type="transmembrane region" description="Helical" evidence="1">
    <location>
        <begin position="89"/>
        <end position="109"/>
    </location>
</feature>
<evidence type="ECO:0000256" key="1">
    <source>
        <dbReference type="SAM" id="Phobius"/>
    </source>
</evidence>
<feature type="transmembrane region" description="Helical" evidence="1">
    <location>
        <begin position="173"/>
        <end position="191"/>
    </location>
</feature>